<proteinExistence type="inferred from homology"/>
<dbReference type="OrthoDB" id="2160638at2759"/>
<feature type="region of interest" description="Disordered" evidence="5">
    <location>
        <begin position="21"/>
        <end position="47"/>
    </location>
</feature>
<dbReference type="AlphaFoldDB" id="A0A061H435"/>
<sequence length="644" mass="67491">MSFNNGGGYTVAGSASQSAFSADEPYSNHGYHSGEKRLPTAPRSAPLDRVRGWSTKKKLVVFGLAALALLALIIGLAVGLTVGNSSGSGSADDGSFVPSSPDGSQPLDGSRASLLRAGTFYTANDNSSSFVWSPAPSSSSSGSTSSPTLGNLGGYRSDSQGVDVVLNSSVTYQPIDGFGSALTDSAAYLLTQLKSDQPGLYGRTMDYLFNNATGMQIVRVTMASSDFSVGSEYTYIPASKAPSFDKAATQLDDLDAMLAGFSIEGTQTTKYVLPVLQDALKRSPDLKVMLSPWSPPAFMKTKNQLDGGTLRDGFEAAAAEYYLRTAKAFAAKGVVPYAMTLQNEPSFPTDYPSMTINATVQSRMASELKNRLAAQPPPLRSVKVLGHDDNWSGWDRAADLVSLNSTALDGVAFHCYKGSPSEVSNFTTALSSKSSSGGGGGGVAKPEVHMTECTGTETPTSRWSAMQGWLGRVHLPMLAQDSRSIIMWNLALDAKNGPYLAAGYCSNCVGALTVDMTNRTSALTVGAQSYLVTQFAAASRDLSAVGGGKAVRIQTTFPGPSPSIAAGDRSCIELVAFAAPTSGQTLTKPATTTTTTTATAMTRRIGLVVENTCTRDVDLVVSSDGRRLNLTARPGLETFVWTAP</sequence>
<organism evidence="8 9">
    <name type="scientific">Pseudozyma flocculosa PF-1</name>
    <dbReference type="NCBI Taxonomy" id="1277687"/>
    <lineage>
        <taxon>Eukaryota</taxon>
        <taxon>Fungi</taxon>
        <taxon>Dikarya</taxon>
        <taxon>Basidiomycota</taxon>
        <taxon>Ustilaginomycotina</taxon>
        <taxon>Ustilaginomycetes</taxon>
        <taxon>Ustilaginales</taxon>
        <taxon>Ustilaginaceae</taxon>
        <taxon>Pseudozyma</taxon>
    </lineage>
</organism>
<evidence type="ECO:0000256" key="3">
    <source>
        <dbReference type="ARBA" id="ARBA00022801"/>
    </source>
</evidence>
<dbReference type="GO" id="GO:0016020">
    <property type="term" value="C:membrane"/>
    <property type="evidence" value="ECO:0007669"/>
    <property type="project" value="GOC"/>
</dbReference>
<keyword evidence="6" id="KW-0812">Transmembrane</keyword>
<dbReference type="KEGG" id="pfp:PFL1_05664"/>
<evidence type="ECO:0000313" key="9">
    <source>
        <dbReference type="Proteomes" id="UP000053664"/>
    </source>
</evidence>
<dbReference type="HOGENOM" id="CLU_458635_0_0_1"/>
<accession>A0A061H435</accession>
<dbReference type="GO" id="GO:0006680">
    <property type="term" value="P:glucosylceramide catabolic process"/>
    <property type="evidence" value="ECO:0007669"/>
    <property type="project" value="TreeGrafter"/>
</dbReference>
<dbReference type="InterPro" id="IPR001139">
    <property type="entry name" value="Glyco_hydro_30"/>
</dbReference>
<feature type="domain" description="Glycosyl hydrolase family 30 TIM-barrel" evidence="7">
    <location>
        <begin position="175"/>
        <end position="422"/>
    </location>
</feature>
<feature type="region of interest" description="Disordered" evidence="5">
    <location>
        <begin position="129"/>
        <end position="153"/>
    </location>
</feature>
<feature type="transmembrane region" description="Helical" evidence="6">
    <location>
        <begin position="59"/>
        <end position="80"/>
    </location>
</feature>
<dbReference type="Proteomes" id="UP000053664">
    <property type="component" value="Unassembled WGS sequence"/>
</dbReference>
<dbReference type="GeneID" id="19319751"/>
<evidence type="ECO:0000256" key="1">
    <source>
        <dbReference type="ARBA" id="ARBA00005382"/>
    </source>
</evidence>
<dbReference type="Pfam" id="PF02055">
    <property type="entry name" value="Glyco_hydro_30"/>
    <property type="match status" value="1"/>
</dbReference>
<name>A0A061H435_9BASI</name>
<gene>
    <name evidence="8" type="ORF">PFL1_05664</name>
</gene>
<dbReference type="InterPro" id="IPR033453">
    <property type="entry name" value="Glyco_hydro_30_TIM-barrel"/>
</dbReference>
<dbReference type="RefSeq" id="XP_007881391.1">
    <property type="nucleotide sequence ID" value="XM_007883200.1"/>
</dbReference>
<comment type="similarity">
    <text evidence="1 4">Belongs to the glycosyl hydrolase 30 family.</text>
</comment>
<evidence type="ECO:0000256" key="5">
    <source>
        <dbReference type="SAM" id="MobiDB-lite"/>
    </source>
</evidence>
<keyword evidence="6" id="KW-1133">Transmembrane helix</keyword>
<evidence type="ECO:0000313" key="8">
    <source>
        <dbReference type="EMBL" id="EPQ26685.1"/>
    </source>
</evidence>
<evidence type="ECO:0000256" key="4">
    <source>
        <dbReference type="RuleBase" id="RU361188"/>
    </source>
</evidence>
<keyword evidence="2" id="KW-0732">Signal</keyword>
<keyword evidence="3 4" id="KW-0378">Hydrolase</keyword>
<evidence type="ECO:0000256" key="6">
    <source>
        <dbReference type="SAM" id="Phobius"/>
    </source>
</evidence>
<dbReference type="PANTHER" id="PTHR11069:SF23">
    <property type="entry name" value="LYSOSOMAL ACID GLUCOSYLCERAMIDASE"/>
    <property type="match status" value="1"/>
</dbReference>
<keyword evidence="6" id="KW-0472">Membrane</keyword>
<keyword evidence="4" id="KW-0326">Glycosidase</keyword>
<dbReference type="GO" id="GO:0004348">
    <property type="term" value="F:glucosylceramidase activity"/>
    <property type="evidence" value="ECO:0007669"/>
    <property type="project" value="InterPro"/>
</dbReference>
<dbReference type="Gene3D" id="3.20.20.80">
    <property type="entry name" value="Glycosidases"/>
    <property type="match status" value="1"/>
</dbReference>
<dbReference type="SUPFAM" id="SSF51445">
    <property type="entry name" value="(Trans)glycosidases"/>
    <property type="match status" value="1"/>
</dbReference>
<evidence type="ECO:0000259" key="7">
    <source>
        <dbReference type="Pfam" id="PF02055"/>
    </source>
</evidence>
<evidence type="ECO:0000256" key="2">
    <source>
        <dbReference type="ARBA" id="ARBA00022729"/>
    </source>
</evidence>
<dbReference type="EMBL" id="KE361643">
    <property type="protein sequence ID" value="EPQ26685.1"/>
    <property type="molecule type" value="Genomic_DNA"/>
</dbReference>
<feature type="compositionally biased region" description="Low complexity" evidence="5">
    <location>
        <begin position="129"/>
        <end position="147"/>
    </location>
</feature>
<reference evidence="8 9" key="1">
    <citation type="journal article" date="2013" name="Plant Cell">
        <title>The transition from a phytopathogenic smut ancestor to an anamorphic biocontrol agent deciphered by comparative whole-genome analysis.</title>
        <authorList>
            <person name="Lefebvre F."/>
            <person name="Joly D.L."/>
            <person name="Labbe C."/>
            <person name="Teichmann B."/>
            <person name="Linning R."/>
            <person name="Belzile F."/>
            <person name="Bakkeren G."/>
            <person name="Belanger R.R."/>
        </authorList>
    </citation>
    <scope>NUCLEOTIDE SEQUENCE [LARGE SCALE GENOMIC DNA]</scope>
    <source>
        <strain evidence="8 9">PF-1</strain>
    </source>
</reference>
<dbReference type="eggNOG" id="KOG2566">
    <property type="taxonomic scope" value="Eukaryota"/>
</dbReference>
<dbReference type="InterPro" id="IPR017853">
    <property type="entry name" value="GH"/>
</dbReference>
<dbReference type="PANTHER" id="PTHR11069">
    <property type="entry name" value="GLUCOSYLCERAMIDASE"/>
    <property type="match status" value="1"/>
</dbReference>
<protein>
    <recommendedName>
        <fullName evidence="7">Glycosyl hydrolase family 30 TIM-barrel domain-containing protein</fullName>
    </recommendedName>
</protein>
<feature type="region of interest" description="Disordered" evidence="5">
    <location>
        <begin position="89"/>
        <end position="109"/>
    </location>
</feature>